<gene>
    <name evidence="1" type="ORF">ENV60_09970</name>
</gene>
<dbReference type="AlphaFoldDB" id="A0A7C4TIX9"/>
<name>A0A7C4TIX9_UNCW3</name>
<organism evidence="1">
    <name type="scientific">candidate division WOR-3 bacterium</name>
    <dbReference type="NCBI Taxonomy" id="2052148"/>
    <lineage>
        <taxon>Bacteria</taxon>
        <taxon>Bacteria division WOR-3</taxon>
    </lineage>
</organism>
<accession>A0A7C4TIX9</accession>
<dbReference type="EMBL" id="DTGZ01000190">
    <property type="protein sequence ID" value="HGV98601.1"/>
    <property type="molecule type" value="Genomic_DNA"/>
</dbReference>
<evidence type="ECO:0000313" key="1">
    <source>
        <dbReference type="EMBL" id="HGV98601.1"/>
    </source>
</evidence>
<reference evidence="1" key="1">
    <citation type="journal article" date="2020" name="mSystems">
        <title>Genome- and Community-Level Interaction Insights into Carbon Utilization and Element Cycling Functions of Hydrothermarchaeota in Hydrothermal Sediment.</title>
        <authorList>
            <person name="Zhou Z."/>
            <person name="Liu Y."/>
            <person name="Xu W."/>
            <person name="Pan J."/>
            <person name="Luo Z.H."/>
            <person name="Li M."/>
        </authorList>
    </citation>
    <scope>NUCLEOTIDE SEQUENCE [LARGE SCALE GENOMIC DNA]</scope>
    <source>
        <strain evidence="1">SpSt-774</strain>
    </source>
</reference>
<sequence>MRKIKSKIGLLLICFLSCLHYSKYIPNPERDIANWIKNFSYQKSLAYEYQLKTRFVEIKCAGKCRIGWGEYVKGVWEYPESSYHFEYIGIKDREWMKKGKEWEESARGEESDIFSQIERVMEFDKFEYLNSEGNFYYFRFKPNVPFLDPARRDEMVGFLWISKKTFLPEIIWAGLPDSSVWWRVKISDLNRSVKISPPLSRMIEYEVLFDSTGPEINQSIKMLKNRLGLLNVPFKLVKMGKKIILKFPSYYQIDDVKEMLGPGRFFAYNVADDKSGAIKSVYFANEPRKPIYVSKQVFGSDDVKSCEIKFDNLKRPFILIHLKRDSEFSKRVAFELNGSVVAITELDNPQKLNKIFLYPDMRYLQINLLKGFISQPLPEVEIKMIAKE</sequence>
<comment type="caution">
    <text evidence="1">The sequence shown here is derived from an EMBL/GenBank/DDBJ whole genome shotgun (WGS) entry which is preliminary data.</text>
</comment>
<proteinExistence type="predicted"/>
<protein>
    <submittedName>
        <fullName evidence="1">Uncharacterized protein</fullName>
    </submittedName>
</protein>